<dbReference type="WBParaSite" id="nRc.2.0.1.t41282-RA">
    <property type="protein sequence ID" value="nRc.2.0.1.t41282-RA"/>
    <property type="gene ID" value="nRc.2.0.1.g41282"/>
</dbReference>
<evidence type="ECO:0000256" key="3">
    <source>
        <dbReference type="ARBA" id="ARBA00023125"/>
    </source>
</evidence>
<feature type="region of interest" description="Disordered" evidence="6">
    <location>
        <begin position="27"/>
        <end position="54"/>
    </location>
</feature>
<comment type="subcellular location">
    <subcellularLocation>
        <location evidence="1">Nucleus</location>
    </subcellularLocation>
</comment>
<evidence type="ECO:0000256" key="1">
    <source>
        <dbReference type="ARBA" id="ARBA00004123"/>
    </source>
</evidence>
<dbReference type="GO" id="GO:0000978">
    <property type="term" value="F:RNA polymerase II cis-regulatory region sequence-specific DNA binding"/>
    <property type="evidence" value="ECO:0007669"/>
    <property type="project" value="TreeGrafter"/>
</dbReference>
<evidence type="ECO:0000313" key="7">
    <source>
        <dbReference type="Proteomes" id="UP000887565"/>
    </source>
</evidence>
<keyword evidence="5" id="KW-0539">Nucleus</keyword>
<reference evidence="8" key="1">
    <citation type="submission" date="2022-11" db="UniProtKB">
        <authorList>
            <consortium name="WormBaseParasite"/>
        </authorList>
    </citation>
    <scope>IDENTIFICATION</scope>
</reference>
<keyword evidence="3" id="KW-0238">DNA-binding</keyword>
<dbReference type="CDD" id="cd21739">
    <property type="entry name" value="NES2-NLS_ChREBP-like"/>
    <property type="match status" value="1"/>
</dbReference>
<evidence type="ECO:0000256" key="6">
    <source>
        <dbReference type="SAM" id="MobiDB-lite"/>
    </source>
</evidence>
<dbReference type="InterPro" id="IPR052207">
    <property type="entry name" value="Max-like/E-box_TFs"/>
</dbReference>
<dbReference type="GO" id="GO:0005634">
    <property type="term" value="C:nucleus"/>
    <property type="evidence" value="ECO:0007669"/>
    <property type="project" value="UniProtKB-SubCell"/>
</dbReference>
<keyword evidence="2" id="KW-0805">Transcription regulation</keyword>
<keyword evidence="4" id="KW-0804">Transcription</keyword>
<dbReference type="PANTHER" id="PTHR15741">
    <property type="entry name" value="BASIC HELIX-LOOP-HELIX ZIP TRANSCRIPTION FACTOR"/>
    <property type="match status" value="1"/>
</dbReference>
<evidence type="ECO:0000256" key="2">
    <source>
        <dbReference type="ARBA" id="ARBA00023015"/>
    </source>
</evidence>
<keyword evidence="7" id="KW-1185">Reference proteome</keyword>
<proteinExistence type="predicted"/>
<protein>
    <submittedName>
        <fullName evidence="8">Uncharacterized protein</fullName>
    </submittedName>
</protein>
<evidence type="ECO:0000256" key="4">
    <source>
        <dbReference type="ARBA" id="ARBA00023163"/>
    </source>
</evidence>
<dbReference type="Proteomes" id="UP000887565">
    <property type="component" value="Unplaced"/>
</dbReference>
<dbReference type="AlphaFoldDB" id="A0A915KQW2"/>
<sequence length="239" mass="27992">MNPLNRVSETIHSGHFMASNVHELKTEDDEEIDVVSESGMEPPDPEVRPDTKDDKPVTFYKFGPITTRSIAIDISLSKLNKCIQIAYDKGKLTTPKWKNFKGLKLDWKDRIRLNNASIVEGMYWKRKLETVCAQYTRWRHFYFKHGDKRRRSVVREHCCIVRTDDVALYSDSVKENRSRINTFFDDELLFSSSGNFTPPLSTFDNDDDFTNWFTDTLFSSLNQPYMFPNPKQFDSGYDR</sequence>
<organism evidence="7 8">
    <name type="scientific">Romanomermis culicivorax</name>
    <name type="common">Nematode worm</name>
    <dbReference type="NCBI Taxonomy" id="13658"/>
    <lineage>
        <taxon>Eukaryota</taxon>
        <taxon>Metazoa</taxon>
        <taxon>Ecdysozoa</taxon>
        <taxon>Nematoda</taxon>
        <taxon>Enoplea</taxon>
        <taxon>Dorylaimia</taxon>
        <taxon>Mermithida</taxon>
        <taxon>Mermithoidea</taxon>
        <taxon>Mermithidae</taxon>
        <taxon>Romanomermis</taxon>
    </lineage>
</organism>
<name>A0A915KQW2_ROMCU</name>
<evidence type="ECO:0000256" key="5">
    <source>
        <dbReference type="ARBA" id="ARBA00023242"/>
    </source>
</evidence>
<accession>A0A915KQW2</accession>
<feature type="compositionally biased region" description="Basic and acidic residues" evidence="6">
    <location>
        <begin position="45"/>
        <end position="54"/>
    </location>
</feature>
<dbReference type="PANTHER" id="PTHR15741:SF37">
    <property type="entry name" value="LD38259P"/>
    <property type="match status" value="1"/>
</dbReference>
<dbReference type="OMA" id="PEESAYN"/>
<evidence type="ECO:0000313" key="8">
    <source>
        <dbReference type="WBParaSite" id="nRc.2.0.1.t41282-RA"/>
    </source>
</evidence>
<dbReference type="GO" id="GO:0000981">
    <property type="term" value="F:DNA-binding transcription factor activity, RNA polymerase II-specific"/>
    <property type="evidence" value="ECO:0007669"/>
    <property type="project" value="TreeGrafter"/>
</dbReference>